<dbReference type="SUPFAM" id="SSF52518">
    <property type="entry name" value="Thiamin diphosphate-binding fold (THDP-binding)"/>
    <property type="match status" value="1"/>
</dbReference>
<protein>
    <submittedName>
        <fullName evidence="2">Transketolase central region</fullName>
    </submittedName>
</protein>
<dbReference type="AlphaFoldDB" id="B3E4V7"/>
<dbReference type="InterPro" id="IPR051157">
    <property type="entry name" value="PDH/Transketolase"/>
</dbReference>
<dbReference type="PANTHER" id="PTHR43825">
    <property type="entry name" value="PYRUVATE DEHYDROGENASE E1 COMPONENT"/>
    <property type="match status" value="1"/>
</dbReference>
<keyword evidence="3" id="KW-1185">Reference proteome</keyword>
<evidence type="ECO:0000313" key="3">
    <source>
        <dbReference type="Proteomes" id="UP000002420"/>
    </source>
</evidence>
<dbReference type="InterPro" id="IPR029061">
    <property type="entry name" value="THDP-binding"/>
</dbReference>
<dbReference type="KEGG" id="glo:Glov_0796"/>
<dbReference type="CDD" id="cd07033">
    <property type="entry name" value="TPP_PYR_DXS_TK_like"/>
    <property type="match status" value="1"/>
</dbReference>
<dbReference type="InterPro" id="IPR009014">
    <property type="entry name" value="Transketo_C/PFOR_II"/>
</dbReference>
<dbReference type="InterPro" id="IPR033248">
    <property type="entry name" value="Transketolase_C"/>
</dbReference>
<dbReference type="Pfam" id="PF02780">
    <property type="entry name" value="Transketolase_C"/>
    <property type="match status" value="1"/>
</dbReference>
<dbReference type="PANTHER" id="PTHR43825:SF1">
    <property type="entry name" value="TRANSKETOLASE-LIKE PYRIMIDINE-BINDING DOMAIN-CONTAINING PROTEIN"/>
    <property type="match status" value="1"/>
</dbReference>
<dbReference type="RefSeq" id="WP_012468878.1">
    <property type="nucleotide sequence ID" value="NC_010814.1"/>
</dbReference>
<evidence type="ECO:0000259" key="1">
    <source>
        <dbReference type="SMART" id="SM00861"/>
    </source>
</evidence>
<dbReference type="eggNOG" id="COG3958">
    <property type="taxonomic scope" value="Bacteria"/>
</dbReference>
<dbReference type="HOGENOM" id="CLU_009227_1_1_7"/>
<dbReference type="Proteomes" id="UP000002420">
    <property type="component" value="Chromosome"/>
</dbReference>
<gene>
    <name evidence="2" type="ordered locus">Glov_0796</name>
</gene>
<name>B3E4V7_TRIL1</name>
<accession>B3E4V7</accession>
<organism evidence="2 3">
    <name type="scientific">Trichlorobacter lovleyi (strain ATCC BAA-1151 / DSM 17278 / SZ)</name>
    <name type="common">Geobacter lovleyi</name>
    <dbReference type="NCBI Taxonomy" id="398767"/>
    <lineage>
        <taxon>Bacteria</taxon>
        <taxon>Pseudomonadati</taxon>
        <taxon>Thermodesulfobacteriota</taxon>
        <taxon>Desulfuromonadia</taxon>
        <taxon>Geobacterales</taxon>
        <taxon>Geobacteraceae</taxon>
        <taxon>Trichlorobacter</taxon>
    </lineage>
</organism>
<dbReference type="InterPro" id="IPR005475">
    <property type="entry name" value="Transketolase-like_Pyr-bd"/>
</dbReference>
<sequence length="316" mass="34461">MSAAQIMTMRDAFIGTLCDRMAADHSIFFLAADLGAPALDRMRSEFPERFINVGIAEQNLINVASGLALEGFSVYTYAIAPFITMRAYEQARVNLAVSSQIRPVKVTMLGLGGGVSYVVSGPTHHCLEDLAIMRLLPNMSVYCPADWVTAGALVDHTRSTNGPAYIRFDGKALPALYAEPATVNLPRGFSQLVQGTATCLVSTGFMTHRALAVAQQRPGVAVIDLYSLKPCDEQALATALRPYNRVISMEEGFINNGGLDSLVAKVIREYELPCRQESVGFNDRYVFDLGNRDHLHGINGMDEAAVIALIDRRRDV</sequence>
<dbReference type="Pfam" id="PF02779">
    <property type="entry name" value="Transket_pyr"/>
    <property type="match status" value="1"/>
</dbReference>
<proteinExistence type="predicted"/>
<dbReference type="OrthoDB" id="9803371at2"/>
<dbReference type="EMBL" id="CP001089">
    <property type="protein sequence ID" value="ACD94522.1"/>
    <property type="molecule type" value="Genomic_DNA"/>
</dbReference>
<dbReference type="STRING" id="398767.Glov_0796"/>
<reference evidence="2 3" key="1">
    <citation type="submission" date="2008-05" db="EMBL/GenBank/DDBJ databases">
        <title>Complete sequence of chromosome of Geobacter lovleyi SZ.</title>
        <authorList>
            <consortium name="US DOE Joint Genome Institute"/>
            <person name="Lucas S."/>
            <person name="Copeland A."/>
            <person name="Lapidus A."/>
            <person name="Glavina del Rio T."/>
            <person name="Dalin E."/>
            <person name="Tice H."/>
            <person name="Bruce D."/>
            <person name="Goodwin L."/>
            <person name="Pitluck S."/>
            <person name="Chertkov O."/>
            <person name="Meincke L."/>
            <person name="Brettin T."/>
            <person name="Detter J.C."/>
            <person name="Han C."/>
            <person name="Tapia R."/>
            <person name="Kuske C.R."/>
            <person name="Schmutz J."/>
            <person name="Larimer F."/>
            <person name="Land M."/>
            <person name="Hauser L."/>
            <person name="Kyrpides N."/>
            <person name="Mikhailova N."/>
            <person name="Sung Y."/>
            <person name="Fletcher K.E."/>
            <person name="Ritalahti K.M."/>
            <person name="Loeffler F.E."/>
            <person name="Richardson P."/>
        </authorList>
    </citation>
    <scope>NUCLEOTIDE SEQUENCE [LARGE SCALE GENOMIC DNA]</scope>
    <source>
        <strain evidence="3">ATCC BAA-1151 / DSM 17278 / SZ</strain>
    </source>
</reference>
<dbReference type="Gene3D" id="3.40.50.970">
    <property type="match status" value="1"/>
</dbReference>
<dbReference type="SUPFAM" id="SSF52922">
    <property type="entry name" value="TK C-terminal domain-like"/>
    <property type="match status" value="1"/>
</dbReference>
<dbReference type="Gene3D" id="3.40.50.920">
    <property type="match status" value="1"/>
</dbReference>
<evidence type="ECO:0000313" key="2">
    <source>
        <dbReference type="EMBL" id="ACD94522.1"/>
    </source>
</evidence>
<feature type="domain" description="Transketolase-like pyrimidine-binding" evidence="1">
    <location>
        <begin position="7"/>
        <end position="175"/>
    </location>
</feature>
<dbReference type="SMART" id="SM00861">
    <property type="entry name" value="Transket_pyr"/>
    <property type="match status" value="1"/>
</dbReference>